<dbReference type="PROSITE" id="PS52050">
    <property type="entry name" value="WYL"/>
    <property type="match status" value="1"/>
</dbReference>
<dbReference type="PANTHER" id="PTHR34580">
    <property type="match status" value="1"/>
</dbReference>
<reference evidence="2 3" key="1">
    <citation type="submission" date="2011-11" db="EMBL/GenBank/DDBJ databases">
        <title>The Genome Sequence of Myroides odoratimimus CIP 101113.</title>
        <authorList>
            <person name="Earl A."/>
            <person name="Ward D."/>
            <person name="Feldgarden M."/>
            <person name="Gevers D."/>
            <person name="Huys G."/>
            <person name="Young S.K."/>
            <person name="Zeng Q."/>
            <person name="Gargeya S."/>
            <person name="Fitzgerald M."/>
            <person name="Haas B."/>
            <person name="Abouelleil A."/>
            <person name="Alvarado L."/>
            <person name="Arachchi H.M."/>
            <person name="Berlin A."/>
            <person name="Brown A."/>
            <person name="Chapman S.B."/>
            <person name="Chen Z."/>
            <person name="Dunbar C."/>
            <person name="Freedman E."/>
            <person name="Gearin G."/>
            <person name="Goldberg J."/>
            <person name="Griggs A."/>
            <person name="Gujja S."/>
            <person name="Heiman D."/>
            <person name="Howarth C."/>
            <person name="Larson L."/>
            <person name="Lui A."/>
            <person name="MacDonald P.J.P."/>
            <person name="Montmayeur A."/>
            <person name="Murphy C."/>
            <person name="Neiman D."/>
            <person name="Pearson M."/>
            <person name="Priest M."/>
            <person name="Roberts A."/>
            <person name="Saif S."/>
            <person name="Shea T."/>
            <person name="Shenoy N."/>
            <person name="Sisk P."/>
            <person name="Stolte C."/>
            <person name="Sykes S."/>
            <person name="Wortman J."/>
            <person name="Nusbaum C."/>
            <person name="Birren B."/>
        </authorList>
    </citation>
    <scope>NUCLEOTIDE SEQUENCE [LARGE SCALE GENOMIC DNA]</scope>
    <source>
        <strain evidence="2 3">CIP 101113</strain>
    </source>
</reference>
<feature type="domain" description="WYL" evidence="1">
    <location>
        <begin position="156"/>
        <end position="223"/>
    </location>
</feature>
<name>A0AAV3F3M6_9FLAO</name>
<accession>A0AAV3F3M6</accession>
<protein>
    <recommendedName>
        <fullName evidence="1">WYL domain-containing protein</fullName>
    </recommendedName>
</protein>
<comment type="caution">
    <text evidence="2">The sequence shown here is derived from an EMBL/GenBank/DDBJ whole genome shotgun (WGS) entry which is preliminary data.</text>
</comment>
<sequence>MSSNQQAQIRYQVLDRCFSDFSGKKYFIKDLVQACEKAMEREYGHTNGCSERQIRNDIQYMKRAEGYNAPIQRYYEGKPVYYRYTDEHYSIRNSELSTTQKKQILDALHLLSGMEGLPGLEWATTALVKLGEGFDMNRETNKVVSFEENMYLKGLEYFDVLYQAILAFRVLEITYQPFHQDTSRKELISPQYLKQYNNRWFLFGYNHKEEKVQNLALDRIKEIGDNRKELYKYADFNYEEYFDDIIGVSQFPNQELEKVVLQVKNLKLLPYIQTKPLHSSQKIDKELNQIKLQVKLNYELEAVILSLGDQVSVISPPILVENIRKKINNMQSNYECSDSA</sequence>
<dbReference type="PANTHER" id="PTHR34580:SF9">
    <property type="entry name" value="SLL5097 PROTEIN"/>
    <property type="match status" value="1"/>
</dbReference>
<dbReference type="Proteomes" id="UP000004834">
    <property type="component" value="Unassembled WGS sequence"/>
</dbReference>
<evidence type="ECO:0000313" key="3">
    <source>
        <dbReference type="Proteomes" id="UP000004834"/>
    </source>
</evidence>
<dbReference type="Pfam" id="PF13280">
    <property type="entry name" value="WYL"/>
    <property type="match status" value="1"/>
</dbReference>
<evidence type="ECO:0000259" key="1">
    <source>
        <dbReference type="Pfam" id="PF13280"/>
    </source>
</evidence>
<dbReference type="EMBL" id="AGEE01000017">
    <property type="protein sequence ID" value="EHO12583.1"/>
    <property type="molecule type" value="Genomic_DNA"/>
</dbReference>
<dbReference type="InterPro" id="IPR051534">
    <property type="entry name" value="CBASS_pafABC_assoc_protein"/>
</dbReference>
<gene>
    <name evidence="2" type="ORF">HMPREF9715_01738</name>
</gene>
<dbReference type="RefSeq" id="WP_006263485.1">
    <property type="nucleotide sequence ID" value="NZ_JH590837.1"/>
</dbReference>
<dbReference type="InterPro" id="IPR026881">
    <property type="entry name" value="WYL_dom"/>
</dbReference>
<dbReference type="AlphaFoldDB" id="A0AAV3F3M6"/>
<proteinExistence type="predicted"/>
<organism evidence="2 3">
    <name type="scientific">Myroides odoratimimus CIP 101113</name>
    <dbReference type="NCBI Taxonomy" id="883154"/>
    <lineage>
        <taxon>Bacteria</taxon>
        <taxon>Pseudomonadati</taxon>
        <taxon>Bacteroidota</taxon>
        <taxon>Flavobacteriia</taxon>
        <taxon>Flavobacteriales</taxon>
        <taxon>Flavobacteriaceae</taxon>
        <taxon>Myroides</taxon>
    </lineage>
</organism>
<evidence type="ECO:0000313" key="2">
    <source>
        <dbReference type="EMBL" id="EHO12583.1"/>
    </source>
</evidence>